<evidence type="ECO:0000313" key="3">
    <source>
        <dbReference type="Ensembl" id="ENSMMOP00000003666.1"/>
    </source>
</evidence>
<evidence type="ECO:0000256" key="2">
    <source>
        <dbReference type="SAM" id="MobiDB-lite"/>
    </source>
</evidence>
<feature type="compositionally biased region" description="Gly residues" evidence="2">
    <location>
        <begin position="863"/>
        <end position="875"/>
    </location>
</feature>
<feature type="coiled-coil region" evidence="1">
    <location>
        <begin position="328"/>
        <end position="383"/>
    </location>
</feature>
<sequence>MNSSGRGEAEGRQKDREKQKKETMEEEESGVTASSKDDAEVVVADNEVSSPSGLDVELLTNQLQEAQEEADRQAVVAQDLRSKLGEQSKKTWEAEQRLVVLESELQHLKKAAESLGDARRHIEALQSEALVMEEELCRLRSQAELHRMQTTVIATLEGERATLERERETLRNTVDAMRTAQRKGDQLELTVQTLRSELERQGRSLETSRRHEEELGSELRETTLEAESLARARDQALLEASRLEHEKELCQSELDGQRKEGRQREREAARLRQQLESTTRALEHSNQRARALDSEHRYLQSYCLPPFCFLQILVFKHCNPFCLSYQDLSSEQARSQELSAEVQHLSRKLQQAEAELKTATVSLNQSQEKLESLSLRLKKSESLLHLEQNSNSESSDNVHICPTHAEETSRLHQTPEAGKGHDVSMTTGKTEQQLSQEALLSRLSQSQEACDHLKEQLEALRRHSLSLQDSCTSLQTLNTQLQVEQASQNSQHAAVLARCSESEARCAALEAESKVWAREREESVARMEALRRDHERMTALQQRQEVELEELLDKHSQLRSNNRSLEAQHRELEARYKELVDGKTQLEDREREINLQREEMDSEAQRRQERERDLERLKDDNERLEAQHKEWLALQAELLAQGSVLRGELSASQLERMRLEGELSALRETNQNLDLSHARLTSQYQLLTQLKGNMEEENRQLAEQNQSLLKENRALLEQSLERRDQHYSQQREYQEKLSELRREKQKLVEKIMDQYRVLEPSVQHPASKAKKSNWIADRMKKLIKPRGGGREGRALFTAAGSVENLADSTEFTSDTHAANPVSDPLSAPVSPSPTRKTERDISAPGTPAMRSGSGGRRKLGSRHGWGLGLAKGGAGVSQSFSPGDHKTPPRLRLRSSQNPPTVVWEGERGEANTPREADAPATRQEKSLSNISKTHSSDSSVGLICRRDPGTVRGWSVHS</sequence>
<evidence type="ECO:0000256" key="1">
    <source>
        <dbReference type="SAM" id="Coils"/>
    </source>
</evidence>
<keyword evidence="4" id="KW-1185">Reference proteome</keyword>
<evidence type="ECO:0000313" key="4">
    <source>
        <dbReference type="Proteomes" id="UP000261620"/>
    </source>
</evidence>
<feature type="compositionally biased region" description="Basic and acidic residues" evidence="2">
    <location>
        <begin position="7"/>
        <end position="23"/>
    </location>
</feature>
<feature type="region of interest" description="Disordered" evidence="2">
    <location>
        <begin position="1"/>
        <end position="55"/>
    </location>
</feature>
<dbReference type="GO" id="GO:0031122">
    <property type="term" value="P:cytoplasmic microtubule organization"/>
    <property type="evidence" value="ECO:0007669"/>
    <property type="project" value="TreeGrafter"/>
</dbReference>
<dbReference type="GO" id="GO:0051959">
    <property type="term" value="F:dynein light intermediate chain binding"/>
    <property type="evidence" value="ECO:0007669"/>
    <property type="project" value="TreeGrafter"/>
</dbReference>
<dbReference type="OMA" id="NSTNVLW"/>
<feature type="compositionally biased region" description="Basic and acidic residues" evidence="2">
    <location>
        <begin position="905"/>
        <end position="926"/>
    </location>
</feature>
<name>A0A3Q3VP05_MOLML</name>
<dbReference type="STRING" id="94237.ENSMMOP00000003666"/>
<dbReference type="PANTHER" id="PTHR18947:SF35">
    <property type="entry name" value="COILED-COIL DOMAIN-CONTAINING PROTEIN 88B"/>
    <property type="match status" value="1"/>
</dbReference>
<feature type="region of interest" description="Disordered" evidence="2">
    <location>
        <begin position="198"/>
        <end position="223"/>
    </location>
</feature>
<organism evidence="3 4">
    <name type="scientific">Mola mola</name>
    <name type="common">Ocean sunfish</name>
    <name type="synonym">Tetraodon mola</name>
    <dbReference type="NCBI Taxonomy" id="94237"/>
    <lineage>
        <taxon>Eukaryota</taxon>
        <taxon>Metazoa</taxon>
        <taxon>Chordata</taxon>
        <taxon>Craniata</taxon>
        <taxon>Vertebrata</taxon>
        <taxon>Euteleostomi</taxon>
        <taxon>Actinopterygii</taxon>
        <taxon>Neopterygii</taxon>
        <taxon>Teleostei</taxon>
        <taxon>Neoteleostei</taxon>
        <taxon>Acanthomorphata</taxon>
        <taxon>Eupercaria</taxon>
        <taxon>Tetraodontiformes</taxon>
        <taxon>Molidae</taxon>
        <taxon>Mola</taxon>
    </lineage>
</organism>
<protein>
    <submittedName>
        <fullName evidence="3">Uncharacterized protein</fullName>
    </submittedName>
</protein>
<feature type="coiled-coil region" evidence="1">
    <location>
        <begin position="436"/>
        <end position="463"/>
    </location>
</feature>
<reference evidence="3" key="2">
    <citation type="submission" date="2025-09" db="UniProtKB">
        <authorList>
            <consortium name="Ensembl"/>
        </authorList>
    </citation>
    <scope>IDENTIFICATION</scope>
</reference>
<dbReference type="GO" id="GO:0030705">
    <property type="term" value="P:cytoskeleton-dependent intracellular transport"/>
    <property type="evidence" value="ECO:0007669"/>
    <property type="project" value="TreeGrafter"/>
</dbReference>
<proteinExistence type="predicted"/>
<accession>A0A3Q3VP05</accession>
<feature type="coiled-coil region" evidence="1">
    <location>
        <begin position="226"/>
        <end position="288"/>
    </location>
</feature>
<reference evidence="3" key="1">
    <citation type="submission" date="2025-08" db="UniProtKB">
        <authorList>
            <consortium name="Ensembl"/>
        </authorList>
    </citation>
    <scope>IDENTIFICATION</scope>
</reference>
<feature type="coiled-coil region" evidence="1">
    <location>
        <begin position="56"/>
        <end position="197"/>
    </location>
</feature>
<dbReference type="Proteomes" id="UP000261620">
    <property type="component" value="Unplaced"/>
</dbReference>
<dbReference type="GO" id="GO:0008017">
    <property type="term" value="F:microtubule binding"/>
    <property type="evidence" value="ECO:0007669"/>
    <property type="project" value="TreeGrafter"/>
</dbReference>
<dbReference type="Ensembl" id="ENSMMOT00000003730.1">
    <property type="protein sequence ID" value="ENSMMOP00000003666.1"/>
    <property type="gene ID" value="ENSMMOG00000002930.1"/>
</dbReference>
<keyword evidence="1" id="KW-0175">Coiled coil</keyword>
<dbReference type="AlphaFoldDB" id="A0A3Q3VP05"/>
<dbReference type="GO" id="GO:0005737">
    <property type="term" value="C:cytoplasm"/>
    <property type="evidence" value="ECO:0007669"/>
    <property type="project" value="TreeGrafter"/>
</dbReference>
<dbReference type="GO" id="GO:0005813">
    <property type="term" value="C:centrosome"/>
    <property type="evidence" value="ECO:0007669"/>
    <property type="project" value="TreeGrafter"/>
</dbReference>
<feature type="region of interest" description="Disordered" evidence="2">
    <location>
        <begin position="590"/>
        <end position="614"/>
    </location>
</feature>
<dbReference type="PANTHER" id="PTHR18947">
    <property type="entry name" value="HOOK PROTEINS"/>
    <property type="match status" value="1"/>
</dbReference>
<feature type="region of interest" description="Disordered" evidence="2">
    <location>
        <begin position="810"/>
        <end position="959"/>
    </location>
</feature>
<feature type="compositionally biased region" description="Polar residues" evidence="2">
    <location>
        <begin position="927"/>
        <end position="940"/>
    </location>
</feature>